<evidence type="ECO:0000256" key="4">
    <source>
        <dbReference type="ARBA" id="ARBA00022813"/>
    </source>
</evidence>
<evidence type="ECO:0000256" key="10">
    <source>
        <dbReference type="PIRSR" id="PIRSR600246-3"/>
    </source>
</evidence>
<evidence type="ECO:0000256" key="6">
    <source>
        <dbReference type="ARBA" id="ARBA00044776"/>
    </source>
</evidence>
<dbReference type="Proteomes" id="UP000002573">
    <property type="component" value="Chromosome"/>
</dbReference>
<dbReference type="EC" id="3.5.1.1" evidence="1"/>
<protein>
    <recommendedName>
        <fullName evidence="6">Plant-type L-asparaginase</fullName>
        <ecNumber evidence="1">3.5.1.1</ecNumber>
    </recommendedName>
    <alternativeName>
        <fullName evidence="5">L-asparagine amidohydrolase</fullName>
    </alternativeName>
</protein>
<dbReference type="STRING" id="591019.Shell_0927"/>
<dbReference type="Gene3D" id="3.60.20.30">
    <property type="entry name" value="(Glycosyl)asparaginase"/>
    <property type="match status" value="1"/>
</dbReference>
<dbReference type="InterPro" id="IPR029055">
    <property type="entry name" value="Ntn_hydrolases_N"/>
</dbReference>
<dbReference type="Pfam" id="PF01112">
    <property type="entry name" value="Asparaginase_2"/>
    <property type="match status" value="1"/>
</dbReference>
<keyword evidence="4" id="KW-0068">Autocatalytic cleavage</keyword>
<dbReference type="CDD" id="cd14950">
    <property type="entry name" value="Asparaginase_2_like_2"/>
    <property type="match status" value="1"/>
</dbReference>
<evidence type="ECO:0000256" key="5">
    <source>
        <dbReference type="ARBA" id="ARBA00030414"/>
    </source>
</evidence>
<evidence type="ECO:0000256" key="9">
    <source>
        <dbReference type="PIRSR" id="PIRSR600246-2"/>
    </source>
</evidence>
<dbReference type="PANTHER" id="PTHR10188:SF6">
    <property type="entry name" value="N(4)-(BETA-N-ACETYLGLUCOSAMINYL)-L-ASPARAGINASE"/>
    <property type="match status" value="1"/>
</dbReference>
<reference evidence="11 12" key="2">
    <citation type="journal article" date="2011" name="Stand. Genomic Sci.">
        <title>Complete genome sequence of Staphylothermus hellenicus P8.</title>
        <authorList>
            <person name="Anderson I."/>
            <person name="Wirth R."/>
            <person name="Lucas S."/>
            <person name="Copeland A."/>
            <person name="Lapidus A."/>
            <person name="Cheng J.F."/>
            <person name="Goodwin L."/>
            <person name="Pitluck S."/>
            <person name="Davenport K."/>
            <person name="Detter J.C."/>
            <person name="Han C."/>
            <person name="Tapia R."/>
            <person name="Land M."/>
            <person name="Hauser L."/>
            <person name="Pati A."/>
            <person name="Mikhailova N."/>
            <person name="Woyke T."/>
            <person name="Klenk H.P."/>
            <person name="Kyrpides N."/>
            <person name="Ivanova N."/>
        </authorList>
    </citation>
    <scope>NUCLEOTIDE SEQUENCE [LARGE SCALE GENOMIC DNA]</scope>
    <source>
        <strain evidence="12">DSM 12710 / JCM 10830 / BK20S6-10-b1 / P8</strain>
    </source>
</reference>
<dbReference type="PANTHER" id="PTHR10188">
    <property type="entry name" value="L-ASPARAGINASE"/>
    <property type="match status" value="1"/>
</dbReference>
<dbReference type="HOGENOM" id="CLU_021603_1_2_2"/>
<gene>
    <name evidence="11" type="ordered locus">Shell_0927</name>
</gene>
<dbReference type="GO" id="GO:0004067">
    <property type="term" value="F:asparaginase activity"/>
    <property type="evidence" value="ECO:0007669"/>
    <property type="project" value="UniProtKB-EC"/>
</dbReference>
<accession>D7D8D7</accession>
<evidence type="ECO:0000313" key="12">
    <source>
        <dbReference type="Proteomes" id="UP000002573"/>
    </source>
</evidence>
<name>D7D8D7_STAHD</name>
<comment type="catalytic activity">
    <reaction evidence="7">
        <text>L-asparagine + H2O = L-aspartate + NH4(+)</text>
        <dbReference type="Rhea" id="RHEA:21016"/>
        <dbReference type="ChEBI" id="CHEBI:15377"/>
        <dbReference type="ChEBI" id="CHEBI:28938"/>
        <dbReference type="ChEBI" id="CHEBI:29991"/>
        <dbReference type="ChEBI" id="CHEBI:58048"/>
        <dbReference type="EC" id="3.5.1.1"/>
    </reaction>
</comment>
<proteinExistence type="predicted"/>
<feature type="binding site" evidence="9">
    <location>
        <begin position="217"/>
        <end position="220"/>
    </location>
    <ligand>
        <name>substrate</name>
    </ligand>
</feature>
<evidence type="ECO:0000256" key="1">
    <source>
        <dbReference type="ARBA" id="ARBA00012920"/>
    </source>
</evidence>
<dbReference type="EMBL" id="CP002051">
    <property type="protein sequence ID" value="ADI32033.1"/>
    <property type="molecule type" value="Genomic_DNA"/>
</dbReference>
<feature type="binding site" evidence="9">
    <location>
        <begin position="239"/>
        <end position="242"/>
    </location>
    <ligand>
        <name>substrate</name>
    </ligand>
</feature>
<dbReference type="GO" id="GO:0005737">
    <property type="term" value="C:cytoplasm"/>
    <property type="evidence" value="ECO:0007669"/>
    <property type="project" value="TreeGrafter"/>
</dbReference>
<dbReference type="GO" id="GO:0008233">
    <property type="term" value="F:peptidase activity"/>
    <property type="evidence" value="ECO:0007669"/>
    <property type="project" value="UniProtKB-KW"/>
</dbReference>
<reference evidence="12" key="1">
    <citation type="submission" date="2010-05" db="EMBL/GenBank/DDBJ databases">
        <title>Complete sequence of Staphylothermus hellenicus DSM 12710.</title>
        <authorList>
            <consortium name="US DOE Joint Genome Institute"/>
            <person name="Lucas S."/>
            <person name="Copeland A."/>
            <person name="Lapidus A."/>
            <person name="Cheng J.-F."/>
            <person name="Bruce D."/>
            <person name="Goodwin L."/>
            <person name="Pitluck S."/>
            <person name="Davenport K."/>
            <person name="Detter J.C."/>
            <person name="Han C."/>
            <person name="Tapia R."/>
            <person name="Larimer F."/>
            <person name="Land M."/>
            <person name="Hauser L."/>
            <person name="Kyrpides N."/>
            <person name="Mikhailova N."/>
            <person name="Anderson I.J."/>
            <person name="Woyke T."/>
        </authorList>
    </citation>
    <scope>NUCLEOTIDE SEQUENCE [LARGE SCALE GENOMIC DNA]</scope>
    <source>
        <strain evidence="12">DSM 12710 / JCM 10830 / BK20S6-10-b1 / P8</strain>
    </source>
</reference>
<keyword evidence="12" id="KW-1185">Reference proteome</keyword>
<keyword evidence="3 11" id="KW-0378">Hydrolase</keyword>
<evidence type="ECO:0000256" key="2">
    <source>
        <dbReference type="ARBA" id="ARBA00022670"/>
    </source>
</evidence>
<sequence>MLMAKSIILHGGAGSWKDSKIREKAYVVMEKCTRRAWEILNNTNNALEAVVEAVKCMEDSGYLNAGVGSVLDILGNRTLDAGIMTSNGLIGAVSAVKATRNPIVLARIVAEKTPHIIIGGDGADTLARLYGLPPLPPPPKHAVEGYYENLKKLLGGEISRDYWRKILAFIETNENYKKFVGSLANTSDTVGAVAVDDNGLLAAAVSTGGVILKLPGRIGDSPIPGAGFYSSKKVACSSTGFGEMIIRSMPCLKLAEYMDQGMNFEEALDKVITIVNETVGKDTMGFIAVDYMGRIGWRYNTKGMLIGYIDREGRVIVNHKP</sequence>
<evidence type="ECO:0000256" key="7">
    <source>
        <dbReference type="ARBA" id="ARBA00049366"/>
    </source>
</evidence>
<evidence type="ECO:0000256" key="8">
    <source>
        <dbReference type="PIRSR" id="PIRSR600246-1"/>
    </source>
</evidence>
<evidence type="ECO:0000256" key="3">
    <source>
        <dbReference type="ARBA" id="ARBA00022801"/>
    </source>
</evidence>
<organism evidence="11 12">
    <name type="scientific">Staphylothermus hellenicus (strain DSM 12710 / JCM 10830 / BK20S6-10-b1 / P8)</name>
    <dbReference type="NCBI Taxonomy" id="591019"/>
    <lineage>
        <taxon>Archaea</taxon>
        <taxon>Thermoproteota</taxon>
        <taxon>Thermoprotei</taxon>
        <taxon>Desulfurococcales</taxon>
        <taxon>Desulfurococcaceae</taxon>
        <taxon>Staphylothermus</taxon>
    </lineage>
</organism>
<dbReference type="SUPFAM" id="SSF56235">
    <property type="entry name" value="N-terminal nucleophile aminohydrolases (Ntn hydrolases)"/>
    <property type="match status" value="1"/>
</dbReference>
<dbReference type="FunFam" id="3.60.20.30:FF:000001">
    <property type="entry name" value="Isoaspartyl peptidase/L-asparaginase"/>
    <property type="match status" value="1"/>
</dbReference>
<dbReference type="eggNOG" id="arCOG04779">
    <property type="taxonomic scope" value="Archaea"/>
</dbReference>
<feature type="site" description="Cleavage; by autolysis" evidence="10">
    <location>
        <begin position="188"/>
        <end position="189"/>
    </location>
</feature>
<dbReference type="GO" id="GO:0006508">
    <property type="term" value="P:proteolysis"/>
    <property type="evidence" value="ECO:0007669"/>
    <property type="project" value="UniProtKB-KW"/>
</dbReference>
<dbReference type="InterPro" id="IPR000246">
    <property type="entry name" value="Peptidase_T2"/>
</dbReference>
<dbReference type="KEGG" id="shc:Shell_0927"/>
<feature type="active site" description="Nucleophile" evidence="8">
    <location>
        <position position="189"/>
    </location>
</feature>
<evidence type="ECO:0000313" key="11">
    <source>
        <dbReference type="EMBL" id="ADI32033.1"/>
    </source>
</evidence>
<dbReference type="AlphaFoldDB" id="D7D8D7"/>
<keyword evidence="2" id="KW-0645">Protease</keyword>